<comment type="similarity">
    <text evidence="1">Belongs to the transferase hexapeptide repeat family.</text>
</comment>
<dbReference type="SMART" id="SM01266">
    <property type="entry name" value="Mac"/>
    <property type="match status" value="1"/>
</dbReference>
<evidence type="ECO:0000313" key="4">
    <source>
        <dbReference type="EMBL" id="MDC8830247.1"/>
    </source>
</evidence>
<name>A0ABT5KZP8_9ALTE</name>
<evidence type="ECO:0000256" key="1">
    <source>
        <dbReference type="ARBA" id="ARBA00007274"/>
    </source>
</evidence>
<dbReference type="Proteomes" id="UP001218788">
    <property type="component" value="Unassembled WGS sequence"/>
</dbReference>
<dbReference type="PANTHER" id="PTHR23416:SF23">
    <property type="entry name" value="ACETYLTRANSFERASE C18B11.09C-RELATED"/>
    <property type="match status" value="1"/>
</dbReference>
<evidence type="ECO:0000259" key="3">
    <source>
        <dbReference type="SMART" id="SM01266"/>
    </source>
</evidence>
<dbReference type="InterPro" id="IPR024688">
    <property type="entry name" value="Mac_dom"/>
</dbReference>
<dbReference type="Gene3D" id="2.160.10.10">
    <property type="entry name" value="Hexapeptide repeat proteins"/>
    <property type="match status" value="1"/>
</dbReference>
<dbReference type="SUPFAM" id="SSF51161">
    <property type="entry name" value="Trimeric LpxA-like enzymes"/>
    <property type="match status" value="1"/>
</dbReference>
<dbReference type="InterPro" id="IPR051159">
    <property type="entry name" value="Hexapeptide_acetyltransf"/>
</dbReference>
<dbReference type="EMBL" id="JAQQXP010000001">
    <property type="protein sequence ID" value="MDC8830247.1"/>
    <property type="molecule type" value="Genomic_DNA"/>
</dbReference>
<keyword evidence="2" id="KW-0808">Transferase</keyword>
<gene>
    <name evidence="4" type="ORF">OIK42_05665</name>
</gene>
<dbReference type="Pfam" id="PF00132">
    <property type="entry name" value="Hexapep"/>
    <property type="match status" value="1"/>
</dbReference>
<sequence length="184" mass="19969">MNAYQKMVTGEKYCINDPDLVETRYKTRDLTDKINALGPREVVQRTAYLKDLFGEMGDNVHIEKPIRIDYGMNIKMGSDVFINFNWTVLDCCPVTIGSRVFIGPNTSFYTAHHPLNAAERAEHIGFAEPITIGNDVWIGGNVTILPGVTIGDGCVIGAGSLVTQDIAPGMIAVGSPCKAVKPAP</sequence>
<feature type="domain" description="Maltose/galactoside acetyltransferase" evidence="3">
    <location>
        <begin position="4"/>
        <end position="58"/>
    </location>
</feature>
<accession>A0ABT5KZP8</accession>
<proteinExistence type="inferred from homology"/>
<dbReference type="Pfam" id="PF12464">
    <property type="entry name" value="Mac"/>
    <property type="match status" value="1"/>
</dbReference>
<organism evidence="4 5">
    <name type="scientific">Alteromonas gilva</name>
    <dbReference type="NCBI Taxonomy" id="2987522"/>
    <lineage>
        <taxon>Bacteria</taxon>
        <taxon>Pseudomonadati</taxon>
        <taxon>Pseudomonadota</taxon>
        <taxon>Gammaproteobacteria</taxon>
        <taxon>Alteromonadales</taxon>
        <taxon>Alteromonadaceae</taxon>
        <taxon>Alteromonas/Salinimonas group</taxon>
        <taxon>Alteromonas</taxon>
    </lineage>
</organism>
<dbReference type="RefSeq" id="WP_273639005.1">
    <property type="nucleotide sequence ID" value="NZ_JAQQXP010000001.1"/>
</dbReference>
<dbReference type="InterPro" id="IPR011004">
    <property type="entry name" value="Trimer_LpxA-like_sf"/>
</dbReference>
<dbReference type="CDD" id="cd03357">
    <property type="entry name" value="LbH_MAT_GAT"/>
    <property type="match status" value="1"/>
</dbReference>
<evidence type="ECO:0000256" key="2">
    <source>
        <dbReference type="ARBA" id="ARBA00022679"/>
    </source>
</evidence>
<comment type="caution">
    <text evidence="4">The sequence shown here is derived from an EMBL/GenBank/DDBJ whole genome shotgun (WGS) entry which is preliminary data.</text>
</comment>
<protein>
    <submittedName>
        <fullName evidence="4">Sugar O-acetyltransferase</fullName>
    </submittedName>
</protein>
<reference evidence="4 5" key="1">
    <citation type="submission" date="2022-10" db="EMBL/GenBank/DDBJ databases">
        <title>Alteromonas sp. chi3 Genome sequencing.</title>
        <authorList>
            <person name="Park S."/>
        </authorList>
    </citation>
    <scope>NUCLEOTIDE SEQUENCE [LARGE SCALE GENOMIC DNA]</scope>
    <source>
        <strain evidence="5">chi3</strain>
    </source>
</reference>
<dbReference type="PANTHER" id="PTHR23416">
    <property type="entry name" value="SIALIC ACID SYNTHASE-RELATED"/>
    <property type="match status" value="1"/>
</dbReference>
<dbReference type="InterPro" id="IPR001451">
    <property type="entry name" value="Hexapep"/>
</dbReference>
<keyword evidence="5" id="KW-1185">Reference proteome</keyword>
<evidence type="ECO:0000313" key="5">
    <source>
        <dbReference type="Proteomes" id="UP001218788"/>
    </source>
</evidence>